<comment type="caution">
    <text evidence="1">The sequence shown here is derived from an EMBL/GenBank/DDBJ whole genome shotgun (WGS) entry which is preliminary data.</text>
</comment>
<dbReference type="AlphaFoldDB" id="A0ABD5UV96"/>
<organism evidence="1 2">
    <name type="scientific">Halopenitus salinus</name>
    <dbReference type="NCBI Taxonomy" id="1198295"/>
    <lineage>
        <taxon>Archaea</taxon>
        <taxon>Methanobacteriati</taxon>
        <taxon>Methanobacteriota</taxon>
        <taxon>Stenosarchaea group</taxon>
        <taxon>Halobacteria</taxon>
        <taxon>Halobacteriales</taxon>
        <taxon>Haloferacaceae</taxon>
        <taxon>Halopenitus</taxon>
    </lineage>
</organism>
<keyword evidence="2" id="KW-1185">Reference proteome</keyword>
<dbReference type="RefSeq" id="WP_379744739.1">
    <property type="nucleotide sequence ID" value="NZ_JBHSVN010000001.1"/>
</dbReference>
<dbReference type="Proteomes" id="UP001596296">
    <property type="component" value="Unassembled WGS sequence"/>
</dbReference>
<evidence type="ECO:0000313" key="1">
    <source>
        <dbReference type="EMBL" id="MFC6893296.1"/>
    </source>
</evidence>
<sequence>MSTPVADRESLETHLLKALENTKDPEARYHIRESLQKLQIE</sequence>
<reference evidence="1 2" key="1">
    <citation type="journal article" date="2019" name="Int. J. Syst. Evol. Microbiol.">
        <title>The Global Catalogue of Microorganisms (GCM) 10K type strain sequencing project: providing services to taxonomists for standard genome sequencing and annotation.</title>
        <authorList>
            <consortium name="The Broad Institute Genomics Platform"/>
            <consortium name="The Broad Institute Genome Sequencing Center for Infectious Disease"/>
            <person name="Wu L."/>
            <person name="Ma J."/>
        </authorList>
    </citation>
    <scope>NUCLEOTIDE SEQUENCE [LARGE SCALE GENOMIC DNA]</scope>
    <source>
        <strain evidence="1 2">SKJ47</strain>
    </source>
</reference>
<dbReference type="EMBL" id="JBHSXL010000009">
    <property type="protein sequence ID" value="MFC6893296.1"/>
    <property type="molecule type" value="Genomic_DNA"/>
</dbReference>
<proteinExistence type="predicted"/>
<gene>
    <name evidence="1" type="ORF">ACFQE9_11875</name>
</gene>
<protein>
    <recommendedName>
        <fullName evidence="3">HEAT repeat domain-containing protein</fullName>
    </recommendedName>
</protein>
<name>A0ABD5UV96_9EURY</name>
<evidence type="ECO:0000313" key="2">
    <source>
        <dbReference type="Proteomes" id="UP001596296"/>
    </source>
</evidence>
<accession>A0ABD5UV96</accession>
<evidence type="ECO:0008006" key="3">
    <source>
        <dbReference type="Google" id="ProtNLM"/>
    </source>
</evidence>